<reference evidence="5 6" key="1">
    <citation type="submission" date="2012-02" db="EMBL/GenBank/DDBJ databases">
        <title>Complete genome sequence of Actinoplanes missouriensis 431 (= NBRC 102363).</title>
        <authorList>
            <person name="Ohnishi Y."/>
            <person name="Ishikawa J."/>
            <person name="Sekine M."/>
            <person name="Hosoyama A."/>
            <person name="Harada T."/>
            <person name="Narita H."/>
            <person name="Hata T."/>
            <person name="Konno Y."/>
            <person name="Tutikane K."/>
            <person name="Fujita N."/>
            <person name="Horinouchi S."/>
            <person name="Hayakawa M."/>
        </authorList>
    </citation>
    <scope>NUCLEOTIDE SEQUENCE [LARGE SCALE GENOMIC DNA]</scope>
    <source>
        <strain evidence="6">ATCC 14538 / DSM 43046 / CBS 188.64 / JCM 3121 / NBRC 102363 / NCIMB 12654 / NRRL B-3342 / UNCC 431</strain>
    </source>
</reference>
<dbReference type="SUPFAM" id="SSF56801">
    <property type="entry name" value="Acetyl-CoA synthetase-like"/>
    <property type="match status" value="4"/>
</dbReference>
<dbReference type="GO" id="GO:0009239">
    <property type="term" value="P:enterobactin biosynthetic process"/>
    <property type="evidence" value="ECO:0007669"/>
    <property type="project" value="TreeGrafter"/>
</dbReference>
<dbReference type="FunFam" id="1.10.1200.10:FF:000016">
    <property type="entry name" value="Non-ribosomal peptide synthase"/>
    <property type="match status" value="2"/>
</dbReference>
<dbReference type="CDD" id="cd19531">
    <property type="entry name" value="LCL_NRPS-like"/>
    <property type="match status" value="4"/>
</dbReference>
<dbReference type="InterPro" id="IPR036736">
    <property type="entry name" value="ACP-like_sf"/>
</dbReference>
<dbReference type="STRING" id="512565.AMIS_49640"/>
<accession>I0HAZ7</accession>
<dbReference type="Proteomes" id="UP000007882">
    <property type="component" value="Chromosome"/>
</dbReference>
<proteinExistence type="predicted"/>
<dbReference type="InterPro" id="IPR045851">
    <property type="entry name" value="AMP-bd_C_sf"/>
</dbReference>
<keyword evidence="6" id="KW-1185">Reference proteome</keyword>
<dbReference type="Pfam" id="PF13193">
    <property type="entry name" value="AMP-binding_C"/>
    <property type="match status" value="4"/>
</dbReference>
<dbReference type="OrthoDB" id="5476914at2"/>
<dbReference type="KEGG" id="ams:AMIS_49640"/>
<dbReference type="PANTHER" id="PTHR45527:SF1">
    <property type="entry name" value="FATTY ACID SYNTHASE"/>
    <property type="match status" value="1"/>
</dbReference>
<dbReference type="SMART" id="SM00823">
    <property type="entry name" value="PKS_PP"/>
    <property type="match status" value="4"/>
</dbReference>
<dbReference type="GO" id="GO:0047527">
    <property type="term" value="F:2,3-dihydroxybenzoate-serine ligase activity"/>
    <property type="evidence" value="ECO:0007669"/>
    <property type="project" value="TreeGrafter"/>
</dbReference>
<dbReference type="GO" id="GO:0031177">
    <property type="term" value="F:phosphopantetheine binding"/>
    <property type="evidence" value="ECO:0007669"/>
    <property type="project" value="InterPro"/>
</dbReference>
<dbReference type="InterPro" id="IPR023213">
    <property type="entry name" value="CAT-like_dom_sf"/>
</dbReference>
<dbReference type="NCBIfam" id="TIGR01733">
    <property type="entry name" value="AA-adenyl-dom"/>
    <property type="match status" value="4"/>
</dbReference>
<feature type="domain" description="Carrier" evidence="4">
    <location>
        <begin position="3020"/>
        <end position="3095"/>
    </location>
</feature>
<organism evidence="5 6">
    <name type="scientific">Actinoplanes missouriensis (strain ATCC 14538 / DSM 43046 / CBS 188.64 / JCM 3121 / NBRC 102363 / NCIMB 12654 / NRRL B-3342 / UNCC 431)</name>
    <dbReference type="NCBI Taxonomy" id="512565"/>
    <lineage>
        <taxon>Bacteria</taxon>
        <taxon>Bacillati</taxon>
        <taxon>Actinomycetota</taxon>
        <taxon>Actinomycetes</taxon>
        <taxon>Micromonosporales</taxon>
        <taxon>Micromonosporaceae</taxon>
        <taxon>Actinoplanes</taxon>
    </lineage>
</organism>
<dbReference type="FunFam" id="3.30.559.30:FF:000001">
    <property type="entry name" value="Non-ribosomal peptide synthetase"/>
    <property type="match status" value="1"/>
</dbReference>
<dbReference type="InterPro" id="IPR000873">
    <property type="entry name" value="AMP-dep_synth/lig_dom"/>
</dbReference>
<dbReference type="CDD" id="cd05930">
    <property type="entry name" value="A_NRPS"/>
    <property type="match status" value="4"/>
</dbReference>
<protein>
    <submittedName>
        <fullName evidence="5">Putative NRPS</fullName>
    </submittedName>
</protein>
<dbReference type="PATRIC" id="fig|512565.3.peg.4954"/>
<dbReference type="FunFam" id="2.30.38.10:FF:000001">
    <property type="entry name" value="Non-ribosomal peptide synthetase PvdI"/>
    <property type="match status" value="3"/>
</dbReference>
<comment type="cofactor">
    <cofactor evidence="1">
        <name>pantetheine 4'-phosphate</name>
        <dbReference type="ChEBI" id="CHEBI:47942"/>
    </cofactor>
</comment>
<dbReference type="Gene3D" id="3.30.300.30">
    <property type="match status" value="4"/>
</dbReference>
<dbReference type="FunFam" id="1.10.1200.10:FF:000005">
    <property type="entry name" value="Nonribosomal peptide synthetase 1"/>
    <property type="match status" value="2"/>
</dbReference>
<dbReference type="InterPro" id="IPR025110">
    <property type="entry name" value="AMP-bd_C"/>
</dbReference>
<evidence type="ECO:0000256" key="1">
    <source>
        <dbReference type="ARBA" id="ARBA00001957"/>
    </source>
</evidence>
<dbReference type="Gene3D" id="3.30.559.30">
    <property type="entry name" value="Nonribosomal peptide synthetase, condensation domain"/>
    <property type="match status" value="4"/>
</dbReference>
<dbReference type="InterPro" id="IPR001242">
    <property type="entry name" value="Condensation_dom"/>
</dbReference>
<sequence length="4154" mass="446346">MSEDAMSDGQTYVMPASPAQVGLWLLAELNPDSTAYHVPAAMRVTGPLDTAALERALHRLGERHEILRTTFTTTGGEVSQVLHPRPRNRVEHRDLRALGEKEAEIACRAACAAAAAEPFDLLDGPLLRTTFFRLADDVHVVLLLMHHIITDGWSMGVFLRELATLHWAESAGLTGEVLPPLPLQYADFAVWHQQWLDSGAYGDQLDYWRGQLADGDLVLELPADRVRPRVPTGRGGRVPARIAPDLADRIRTVAAGCNATPFMLVQAAFGAVLARNSGMPRVRIGVPTANRGHANTQDLIGFFANTVVVETDTGRTRTFADAVVQVRDRTAGALAHGDIPFGEVVRHLGGHHDRSRSPLFQAMVSVDNAPDRFVLAPGLEAERFDVPLDNAKFDLTLFIRETSGHTELDLEFSTDLFTTEHARSLLDQVLDLLQRGTAAPGEALADLLAVGADQQDLLLTRAAGPVTPITSAAVELFERQVATTPGAAALVDGDRTVTYAELDAMAGHVAATLAGHGITAGDLVAVTVPRSIELVAALLAVWKRGAAYLPLDPAQPRARLSAILTDARPAAILHTAGYGTGLADDIPVLDVCLPDGAPTAAPPSVSDGAGLAYVLYTSGSTGRPKGARITNSGLANYLTWAAAEYSPAAPPVAPLHTTIGFDLTVTSLWVPLISGGSVHLLAEDSPVDRLAESLTGPARPTLVKLTPAHLEAICRLLPHGALAGRRTVFVVGGEALAPSLVRRLFTVAPDARVVNEYGPTETVVGCCTASFTAADELGDRPGVPIGSPIANTRLYVVDESLRLVPAGVPGELVVGGAGVGLGYLHDPARTAAVFVPDPFSDDPASRLYRTGDIVRHLPDGQLEFVGRRDFQVKIRGQRIELAEVEAALRAVDGVSDAVAVAVKDEVAGTRLAAYVTGPVEAPAVRSALGVLLPDAMVPSAVTVLEKLPLTDNGKIDRSALPAPVFHEQSEYVAPVTSHERAVAGLFGEVLGVDRVGLTDDFFGLGGHSLLATQVMARVRERFSVGLPLRVLFEQPSVRGFAAVVAGAESVGAGVALVPVERAGPVELSFAQQRMWFLHQLEPGSASYHVPALVRLRGRLDVDRLRAALVSVTARHEVLRTVFAEVDGRPVQVVRAEPVVDFGMGELDFTRPFDLEQGPLTRWSLTRAGDDEFLLSLVMHHIVSDGWSVGVLLQEVQAAYAGRSLPELPVQYADFAVWQRQWLESGVLDEQLAYWKTRLAGAAPILDLPTDFPRPAIASYQGAHLHADIDETTTTALTALAQRHDATLFMVLQAVYAAVLARRSGQHDTVVGVPVANRTRTEVENLIGFFVNTLAIRTQVREDEPFTALLAQVRETSLDAFAHQDLPFERLVEDLAPDRDLARNPIFQTMFTLQNAPRRSGDGLEGVEMERLPLEEGTSKFDVSVMVEEGDELRVSLEYATDLFSEGSAQAILDAFLRACQVLVEEPDDVLVGDLSAVSPAERVKLLHEWNDTDRRETLGGIVERVRKHAMTIPDAIAVRDGGAALTYHELATRAARLSERLTDAGVRVGDRVALHLERGVDAIVSVLGVLGAGAAYVPLDVRAPEARRAAVLADSGARVLIGRDLPADTVVVLDDIAPVTPWTSPAGGPHDLAYVIYTSGSTGLPKGAMVHRIGMDNHLLAKIEDLSLTGTDVVVQNASLTFDVSVWQMLSALAVGGSTLVVDDDTALDAVGLFKESAAEGVTILEVVPSLLRATLDAWDTTGEVPSLPALRWLLVTGEALPPDLCSRWLARFPEIPLVNAYGPTECSDDVTHAVITADTPISAVRAPIGRPIRNTRLYVVDELLQLVPVGVPGELVVGGIGVGRGYLNDPARTAAVFVPDPFSDVPGARLYRTGDIVRYLPDGQLEFLGRRDFQVKIRGQRIELGEIEAALRAVDGVSDAVVTAVKDDVAGTRLAAYVTGPVDAITVRAAAAGLLPDAMVPSAVMVLDTLPLTDNGKVDRSSLPAPVFQELAEYVAPKSVHERAVAGLFGEVLGVDRVGLTDDFFGLGGHSLLATQVMARVRERFSVGLPLRVLFEQPSVRGFAAVVAGAESVGAGVALVPVERAGPVELSFAQQRMWFLHQLEPGSASYHVPALVRLRGRLDVDRLRAALVSVTARHEVLRTVFAEVDGRPVQVVRAEPVVDFGMGELDFTRPFDLEQGPLTRWSLTRTGDDEFLLSLVMHHIVSDGWSVGVLLQEVQAAYAGRALPDLPVQYADFAVWQRQWLESGVLDEQLAYWKTRLAGAAPVLDLPTDFPRPAIASYQGAHLRARIDRGTAAGLNDLAQRHDATLFMVLQAVYAAVLARRSGQHDIVVGVPVANRTRTEVENLIGFFVNTLAIRTQVREDEPFTALLAQVRETSLDAFAHQDLPFERLVEDLAPDRDLARNPIFQTMFTLQNAPRRSEAGLQGVEMEQLPLEEGASKFDVSVMVEEGDELRVSLEYATDLFTAETAQAILDAFLRACTILTASPDALVGDLSAVSPAERVKLLREWNDTDRRETLGGIVERVREHAMTIPDAIAVRDDHKALTYRELATRAARLSDRLTAAGVRVGDRVALHLERGVDAVVSVLGVLGAGAAYVPLDVRAPEARRAAVLADSGARVLIGQGLAADTVVVLDDIAPVVPWVSPAGGPDDLAYVIYTSGSTGLPKGAMVHRIGMDNHLLAKIEDLSLTGTDVVVQNASLTFDVSVWQMLSALAVGGCTLVVDDETALDAVGLFRDSAAEGVTVLEVVPSLLRATLDAWDTTGEVPSLPALRWLLVTGEALPPDLCSRWLARFPGIPLVNAYGPTECSDDVTHAVITADTPISAVRAPIGRPIRNTRLYVVDESLQLVPVGVPGELVVGGIGVGRGYLNDPARTAAVFVPDPFSEVAGARLYRTGDIVRYLPDGQLEFLGRRDFQVKIRGQRIELGEIEAALRTITAVTDAVVTAVKDPTAGTRLAAYVTGPVDATAVRAAAAGLLPDAMVPSAVMVLDTLPLTDNGKIDRSALPAPVFHEQSEYVAPVTSHERAVARLFGEVLGIDRVGATDTFFELGGHSLLATQVMARVRERFSVGLPLRVLFEQPSVRGFAAVVAGAESVGAGVALVPVERAGPVELSFAQQRMWFLHQLEPGSASYHVPALVRLRGRLDVDRLRAALVSVTARHEVLRTVFAEVDGRPVQVVRADPVVDFGLGELDFTRPFDLERGPLTRWSLTRTGDDEFLLSLVMHHIVSDGWSIGVLLQEVQAAYAGRSLPELPVQYADFAVWQRQWLESGVLDEQLAYWKTRLAGAAPILDLPTDFPRPAIASYQGAHLHADIDETTTTALTALAQRHDATLFMVLQAVYAAVLARRSGQHDIVVGVPVANRTRTEVENLIGFFVNTLAIRTQVREDEPFTALLAQVRETSLDAFAHQDLPFERLVEDLAPDRDLARNPIFQTMFVLQNAERRTGEDGLQGVEMERLPLEEGTSKFDVSIAVEEADELRVSLEYATDLFTAETAQAILDAFLCACTILTESPDALVGDLSAVSPAERVKLLREWNDTDRRETLGGIVERVREHAMTIPDAIAVRDDHKALTYRELATRAARLSNRLTAAGVKVGDRVALHLERGVDAIVSVLGVLGAGAAYVPLDLRAPEARRTAVLADSGARVLIGRDLPADTVIALDDIAPVTPWTSPAGGPHDLAYVIYTSGSTGLPKGAMVHRIGMDNHLLAKIEDLSLTDTDVVVQNASLTFDVSVWQMLSALAVGGSTLVIDDDTALDAVGLFKESAAEGVTILEVVPSLLRATLDAWDTTGEVPALPALRWLLVTGEALPPDLCSRWLARFPEIPLVNAYGPTECSDDVTHAVITADTPISAVRAPIGRPIRNTRLYVVDEFLQLVPVGVPGELVVGGIGVGRGYLNDPARTAAVFVPDPFSDVPGARLYRTGDIVRYLPDGQLEFLGRRDFQVKIRGQRIELGEIEAALRTITAVTDAVVTAVKDPTAGTRLAAYVTGPVDAAAVRSTASAVLPDAMVPSAVTVLDTLPLTDNGKIDRSALPAPVFHERAEYVPPETVHEHALARLFSEVLGVDRVGLTDDFFGLGGHSLLATQVMARVREQFSVALPLRVLFEQPGLRELAAAVARAQLDQASSDDLADFEDLLAEIENMSDEEVAERLAREQ</sequence>
<dbReference type="GO" id="GO:0072330">
    <property type="term" value="P:monocarboxylic acid biosynthetic process"/>
    <property type="evidence" value="ECO:0007669"/>
    <property type="project" value="UniProtKB-ARBA"/>
</dbReference>
<feature type="domain" description="Carrier" evidence="4">
    <location>
        <begin position="1997"/>
        <end position="2072"/>
    </location>
</feature>
<dbReference type="PROSITE" id="PS50075">
    <property type="entry name" value="CARRIER"/>
    <property type="match status" value="4"/>
</dbReference>
<dbReference type="Gene3D" id="3.40.50.980">
    <property type="match status" value="2"/>
</dbReference>
<evidence type="ECO:0000256" key="3">
    <source>
        <dbReference type="ARBA" id="ARBA00022553"/>
    </source>
</evidence>
<feature type="domain" description="Carrier" evidence="4">
    <location>
        <begin position="4044"/>
        <end position="4119"/>
    </location>
</feature>
<dbReference type="HOGENOM" id="CLU_000022_0_15_11"/>
<dbReference type="GO" id="GO:0008610">
    <property type="term" value="P:lipid biosynthetic process"/>
    <property type="evidence" value="ECO:0007669"/>
    <property type="project" value="UniProtKB-ARBA"/>
</dbReference>
<dbReference type="Gene3D" id="1.10.1200.10">
    <property type="entry name" value="ACP-like"/>
    <property type="match status" value="4"/>
</dbReference>
<dbReference type="FunFam" id="3.40.50.12780:FF:000012">
    <property type="entry name" value="Non-ribosomal peptide synthetase"/>
    <property type="match status" value="3"/>
</dbReference>
<dbReference type="GO" id="GO:0005829">
    <property type="term" value="C:cytosol"/>
    <property type="evidence" value="ECO:0007669"/>
    <property type="project" value="TreeGrafter"/>
</dbReference>
<dbReference type="InterPro" id="IPR042099">
    <property type="entry name" value="ANL_N_sf"/>
</dbReference>
<dbReference type="InterPro" id="IPR020806">
    <property type="entry name" value="PKS_PP-bd"/>
</dbReference>
<feature type="domain" description="Carrier" evidence="4">
    <location>
        <begin position="973"/>
        <end position="1048"/>
    </location>
</feature>
<dbReference type="InterPro" id="IPR009081">
    <property type="entry name" value="PP-bd_ACP"/>
</dbReference>
<dbReference type="Gene3D" id="2.30.38.10">
    <property type="entry name" value="Luciferase, Domain 3"/>
    <property type="match status" value="1"/>
</dbReference>
<dbReference type="NCBIfam" id="NF003417">
    <property type="entry name" value="PRK04813.1"/>
    <property type="match status" value="4"/>
</dbReference>
<dbReference type="Pfam" id="PF00668">
    <property type="entry name" value="Condensation"/>
    <property type="match status" value="4"/>
</dbReference>
<evidence type="ECO:0000259" key="4">
    <source>
        <dbReference type="PROSITE" id="PS50075"/>
    </source>
</evidence>
<dbReference type="InterPro" id="IPR010071">
    <property type="entry name" value="AA_adenyl_dom"/>
</dbReference>
<dbReference type="eggNOG" id="COG1020">
    <property type="taxonomic scope" value="Bacteria"/>
</dbReference>
<gene>
    <name evidence="5" type="ordered locus">AMIS_49640</name>
</gene>
<dbReference type="EMBL" id="AP012319">
    <property type="protein sequence ID" value="BAL90184.1"/>
    <property type="molecule type" value="Genomic_DNA"/>
</dbReference>
<dbReference type="PANTHER" id="PTHR45527">
    <property type="entry name" value="NONRIBOSOMAL PEPTIDE SYNTHETASE"/>
    <property type="match status" value="1"/>
</dbReference>
<dbReference type="Pfam" id="PF00501">
    <property type="entry name" value="AMP-binding"/>
    <property type="match status" value="4"/>
</dbReference>
<keyword evidence="2" id="KW-0596">Phosphopantetheine</keyword>
<evidence type="ECO:0000313" key="5">
    <source>
        <dbReference type="EMBL" id="BAL90184.1"/>
    </source>
</evidence>
<dbReference type="GO" id="GO:0009366">
    <property type="term" value="C:enterobactin synthetase complex"/>
    <property type="evidence" value="ECO:0007669"/>
    <property type="project" value="TreeGrafter"/>
</dbReference>
<evidence type="ECO:0000256" key="2">
    <source>
        <dbReference type="ARBA" id="ARBA00022450"/>
    </source>
</evidence>
<dbReference type="GO" id="GO:0043041">
    <property type="term" value="P:amino acid activation for nonribosomal peptide biosynthetic process"/>
    <property type="evidence" value="ECO:0007669"/>
    <property type="project" value="TreeGrafter"/>
</dbReference>
<dbReference type="SUPFAM" id="SSF47336">
    <property type="entry name" value="ACP-like"/>
    <property type="match status" value="4"/>
</dbReference>
<evidence type="ECO:0000313" key="6">
    <source>
        <dbReference type="Proteomes" id="UP000007882"/>
    </source>
</evidence>
<name>I0HAZ7_ACTM4</name>
<dbReference type="Pfam" id="PF00550">
    <property type="entry name" value="PP-binding"/>
    <property type="match status" value="4"/>
</dbReference>
<keyword evidence="3" id="KW-0597">Phosphoprotein</keyword>
<dbReference type="PROSITE" id="PS00455">
    <property type="entry name" value="AMP_BINDING"/>
    <property type="match status" value="4"/>
</dbReference>
<dbReference type="Gene3D" id="3.30.559.10">
    <property type="entry name" value="Chloramphenicol acetyltransferase-like domain"/>
    <property type="match status" value="4"/>
</dbReference>
<dbReference type="InterPro" id="IPR020845">
    <property type="entry name" value="AMP-binding_CS"/>
</dbReference>
<dbReference type="SUPFAM" id="SSF52777">
    <property type="entry name" value="CoA-dependent acyltransferases"/>
    <property type="match status" value="8"/>
</dbReference>
<dbReference type="Gene3D" id="3.40.50.12780">
    <property type="entry name" value="N-terminal domain of ligase-like"/>
    <property type="match status" value="3"/>
</dbReference>